<proteinExistence type="predicted"/>
<gene>
    <name evidence="1" type="ORF">ACFP50_35630</name>
</gene>
<sequence length="54" mass="5373">MDIGQGLADAGHAEHHAPAAPYNGDGLADLGLFLGGEVTEICFGCRSCEGASLG</sequence>
<dbReference type="EMBL" id="JBHSPT010000130">
    <property type="protein sequence ID" value="MFC6060543.1"/>
    <property type="molecule type" value="Genomic_DNA"/>
</dbReference>
<name>A0ABW1MAV0_9ACTN</name>
<evidence type="ECO:0000313" key="2">
    <source>
        <dbReference type="Proteomes" id="UP001596242"/>
    </source>
</evidence>
<evidence type="ECO:0000313" key="1">
    <source>
        <dbReference type="EMBL" id="MFC6060543.1"/>
    </source>
</evidence>
<dbReference type="RefSeq" id="WP_386406790.1">
    <property type="nucleotide sequence ID" value="NZ_JBHSPT010000130.1"/>
</dbReference>
<organism evidence="1 2">
    <name type="scientific">Streptomyces pratens</name>
    <dbReference type="NCBI Taxonomy" id="887456"/>
    <lineage>
        <taxon>Bacteria</taxon>
        <taxon>Bacillati</taxon>
        <taxon>Actinomycetota</taxon>
        <taxon>Actinomycetes</taxon>
        <taxon>Kitasatosporales</taxon>
        <taxon>Streptomycetaceae</taxon>
        <taxon>Streptomyces</taxon>
    </lineage>
</organism>
<protein>
    <submittedName>
        <fullName evidence="1">Uncharacterized protein</fullName>
    </submittedName>
</protein>
<accession>A0ABW1MAV0</accession>
<comment type="caution">
    <text evidence="1">The sequence shown here is derived from an EMBL/GenBank/DDBJ whole genome shotgun (WGS) entry which is preliminary data.</text>
</comment>
<keyword evidence="2" id="KW-1185">Reference proteome</keyword>
<dbReference type="Proteomes" id="UP001596242">
    <property type="component" value="Unassembled WGS sequence"/>
</dbReference>
<reference evidence="2" key="1">
    <citation type="journal article" date="2019" name="Int. J. Syst. Evol. Microbiol.">
        <title>The Global Catalogue of Microorganisms (GCM) 10K type strain sequencing project: providing services to taxonomists for standard genome sequencing and annotation.</title>
        <authorList>
            <consortium name="The Broad Institute Genomics Platform"/>
            <consortium name="The Broad Institute Genome Sequencing Center for Infectious Disease"/>
            <person name="Wu L."/>
            <person name="Ma J."/>
        </authorList>
    </citation>
    <scope>NUCLEOTIDE SEQUENCE [LARGE SCALE GENOMIC DNA]</scope>
    <source>
        <strain evidence="2">JCM 12763</strain>
    </source>
</reference>